<protein>
    <recommendedName>
        <fullName evidence="3">Outer membrane lipoprotein-sorting protein</fullName>
    </recommendedName>
</protein>
<dbReference type="Proteomes" id="UP000243819">
    <property type="component" value="Unassembled WGS sequence"/>
</dbReference>
<evidence type="ECO:0000313" key="2">
    <source>
        <dbReference type="Proteomes" id="UP000243819"/>
    </source>
</evidence>
<dbReference type="EMBL" id="FOIF01000002">
    <property type="protein sequence ID" value="SES65077.1"/>
    <property type="molecule type" value="Genomic_DNA"/>
</dbReference>
<sequence length="236" mass="26815">MVKSKGVLSMKVTNFLLILLILLTSGCTSNVKSQQPEQLIDGTIDFLKGKENIVFLLNSTIILNDKIATVNLKGVQFNPEGQTYYLGNTAGYRLELYENQDKIYIKNQENQWVDIKEAGVPELKSFLSTPLTLLNYTKYGDFSFLENKVRVSRKRQIILSGTLKEEGVIDFLKNLHLESLEDTNEYLVEMSLYINEKKGTLSKIDLFVTELSGQFSLVTEIIITNYNVETDIIPPQ</sequence>
<keyword evidence="2" id="KW-1185">Reference proteome</keyword>
<name>A0A1H9Y8D0_9FIRM</name>
<proteinExistence type="predicted"/>
<dbReference type="PROSITE" id="PS51257">
    <property type="entry name" value="PROKAR_LIPOPROTEIN"/>
    <property type="match status" value="1"/>
</dbReference>
<evidence type="ECO:0000313" key="1">
    <source>
        <dbReference type="EMBL" id="SES65077.1"/>
    </source>
</evidence>
<dbReference type="STRING" id="1120990.SAMN03080614_10028"/>
<reference evidence="2" key="1">
    <citation type="submission" date="2016-10" db="EMBL/GenBank/DDBJ databases">
        <authorList>
            <person name="Varghese N."/>
            <person name="Submissions S."/>
        </authorList>
    </citation>
    <scope>NUCLEOTIDE SEQUENCE [LARGE SCALE GENOMIC DNA]</scope>
    <source>
        <strain evidence="2">DSM 13577</strain>
    </source>
</reference>
<dbReference type="AlphaFoldDB" id="A0A1H9Y8D0"/>
<gene>
    <name evidence="1" type="ORF">SAMN03080614_10028</name>
</gene>
<accession>A0A1H9Y8D0</accession>
<evidence type="ECO:0008006" key="3">
    <source>
        <dbReference type="Google" id="ProtNLM"/>
    </source>
</evidence>
<organism evidence="1 2">
    <name type="scientific">Anaerobranca gottschalkii DSM 13577</name>
    <dbReference type="NCBI Taxonomy" id="1120990"/>
    <lineage>
        <taxon>Bacteria</taxon>
        <taxon>Bacillati</taxon>
        <taxon>Bacillota</taxon>
        <taxon>Clostridia</taxon>
        <taxon>Eubacteriales</taxon>
        <taxon>Proteinivoracaceae</taxon>
        <taxon>Anaerobranca</taxon>
    </lineage>
</organism>